<feature type="transmembrane region" description="Helical" evidence="8">
    <location>
        <begin position="427"/>
        <end position="444"/>
    </location>
</feature>
<evidence type="ECO:0000259" key="9">
    <source>
        <dbReference type="Pfam" id="PF00324"/>
    </source>
</evidence>
<feature type="transmembrane region" description="Helical" evidence="8">
    <location>
        <begin position="329"/>
        <end position="349"/>
    </location>
</feature>
<dbReference type="AlphaFoldDB" id="A0A9N9Q9Y4"/>
<feature type="transmembrane region" description="Helical" evidence="8">
    <location>
        <begin position="498"/>
        <end position="515"/>
    </location>
</feature>
<accession>A0A9N9Q9Y4</accession>
<evidence type="ECO:0000256" key="8">
    <source>
        <dbReference type="SAM" id="Phobius"/>
    </source>
</evidence>
<dbReference type="PANTHER" id="PTHR43341">
    <property type="entry name" value="AMINO ACID PERMEASE"/>
    <property type="match status" value="1"/>
</dbReference>
<feature type="region of interest" description="Disordered" evidence="7">
    <location>
        <begin position="1"/>
        <end position="33"/>
    </location>
</feature>
<dbReference type="FunFam" id="1.20.1740.10:FF:000006">
    <property type="entry name" value="General amino acid permease"/>
    <property type="match status" value="1"/>
</dbReference>
<dbReference type="PIRSF" id="PIRSF006060">
    <property type="entry name" value="AA_transporter"/>
    <property type="match status" value="1"/>
</dbReference>
<keyword evidence="2" id="KW-0813">Transport</keyword>
<dbReference type="Proteomes" id="UP000701801">
    <property type="component" value="Unassembled WGS sequence"/>
</dbReference>
<dbReference type="Gene3D" id="1.20.1740.10">
    <property type="entry name" value="Amino acid/polyamine transporter I"/>
    <property type="match status" value="1"/>
</dbReference>
<feature type="transmembrane region" description="Helical" evidence="8">
    <location>
        <begin position="236"/>
        <end position="256"/>
    </location>
</feature>
<dbReference type="InterPro" id="IPR050524">
    <property type="entry name" value="APC_YAT"/>
</dbReference>
<comment type="caution">
    <text evidence="10">The sequence shown here is derived from an EMBL/GenBank/DDBJ whole genome shotgun (WGS) entry which is preliminary data.</text>
</comment>
<feature type="transmembrane region" description="Helical" evidence="8">
    <location>
        <begin position="169"/>
        <end position="189"/>
    </location>
</feature>
<reference evidence="10" key="1">
    <citation type="submission" date="2021-07" db="EMBL/GenBank/DDBJ databases">
        <authorList>
            <person name="Durling M."/>
        </authorList>
    </citation>
    <scope>NUCLEOTIDE SEQUENCE</scope>
</reference>
<name>A0A9N9Q9Y4_9HELO</name>
<feature type="transmembrane region" description="Helical" evidence="8">
    <location>
        <begin position="388"/>
        <end position="407"/>
    </location>
</feature>
<feature type="transmembrane region" description="Helical" evidence="8">
    <location>
        <begin position="62"/>
        <end position="81"/>
    </location>
</feature>
<feature type="transmembrane region" description="Helical" evidence="8">
    <location>
        <begin position="290"/>
        <end position="309"/>
    </location>
</feature>
<feature type="domain" description="Amino acid permease/ SLC12A" evidence="9">
    <location>
        <begin position="59"/>
        <end position="520"/>
    </location>
</feature>
<keyword evidence="6 8" id="KW-0472">Membrane</keyword>
<feature type="transmembrane region" description="Helical" evidence="8">
    <location>
        <begin position="464"/>
        <end position="486"/>
    </location>
</feature>
<evidence type="ECO:0000256" key="2">
    <source>
        <dbReference type="ARBA" id="ARBA00022448"/>
    </source>
</evidence>
<sequence length="557" mass="61261">MEKAVESDISFGAGNSSSSSTEKNPHVSAQDDHRRADVEHCVGNFDEVLEVRQGLKQRHIQMIALAGTIGTGLFLGSGKAIARSGPLGAFLGYSVVGLAVATVIFACGEMGALVPLNGGIVRYAEHFFDPALAFADGWNLVYSYMMSIPAEIVAAAVLIEFWITINNAIWITVFAILMLLTALLFVRVYGELEFGFSMLKIMLIVGINIMALVITCGGGPNHESIGFRYWKNPGPFVQYLGVGGSLGRFMGFWTTLNNALYAYSGIENITLAAAETQNPRRAIPQAARRIFVRILIFYILSIFMVGLMVPSDNPNLLRSTGTAAQSPFVIAASLAGIKVVPSIINAVILTSAWSSGNSSLLGGSRVLFGMAVNGHAPQFFKKMNRFGIAYMCVGLYGLFMGLGYMTLSTSASTVFTWLQEIVSISTLVNWISIIIVYLRFYYGCKAQGIDRHTELPWASPLQPYASWASLILFILLLFTGGYSTFIHNHWDTETFVSSYINIPIIIVLYFGYKWYKNTSIVPLKEIPIRGFLHVWHNNPEPPPTPEKGWQKLNIMWS</sequence>
<evidence type="ECO:0000256" key="7">
    <source>
        <dbReference type="SAM" id="MobiDB-lite"/>
    </source>
</evidence>
<dbReference type="EMBL" id="CAJVRM010000317">
    <property type="protein sequence ID" value="CAG8979501.1"/>
    <property type="molecule type" value="Genomic_DNA"/>
</dbReference>
<dbReference type="InterPro" id="IPR004841">
    <property type="entry name" value="AA-permease/SLC12A_dom"/>
</dbReference>
<evidence type="ECO:0000256" key="6">
    <source>
        <dbReference type="ARBA" id="ARBA00023136"/>
    </source>
</evidence>
<dbReference type="GO" id="GO:0016020">
    <property type="term" value="C:membrane"/>
    <property type="evidence" value="ECO:0007669"/>
    <property type="project" value="UniProtKB-SubCell"/>
</dbReference>
<gene>
    <name evidence="10" type="ORF">HYALB_00013294</name>
</gene>
<dbReference type="OrthoDB" id="3900342at2759"/>
<comment type="subcellular location">
    <subcellularLocation>
        <location evidence="1">Membrane</location>
        <topology evidence="1">Multi-pass membrane protein</topology>
    </subcellularLocation>
</comment>
<keyword evidence="11" id="KW-1185">Reference proteome</keyword>
<evidence type="ECO:0000256" key="3">
    <source>
        <dbReference type="ARBA" id="ARBA00022692"/>
    </source>
</evidence>
<proteinExistence type="predicted"/>
<keyword evidence="3 8" id="KW-0812">Transmembrane</keyword>
<dbReference type="Pfam" id="PF00324">
    <property type="entry name" value="AA_permease"/>
    <property type="match status" value="1"/>
</dbReference>
<evidence type="ECO:0000256" key="4">
    <source>
        <dbReference type="ARBA" id="ARBA00022970"/>
    </source>
</evidence>
<dbReference type="GO" id="GO:0015171">
    <property type="term" value="F:amino acid transmembrane transporter activity"/>
    <property type="evidence" value="ECO:0007669"/>
    <property type="project" value="TreeGrafter"/>
</dbReference>
<dbReference type="PANTHER" id="PTHR43341:SF18">
    <property type="entry name" value="AMINO ACID PERMEASE_ SLC12A DOMAIN-CONTAINING PROTEIN"/>
    <property type="match status" value="1"/>
</dbReference>
<keyword evidence="5 8" id="KW-1133">Transmembrane helix</keyword>
<organism evidence="10 11">
    <name type="scientific">Hymenoscyphus albidus</name>
    <dbReference type="NCBI Taxonomy" id="595503"/>
    <lineage>
        <taxon>Eukaryota</taxon>
        <taxon>Fungi</taxon>
        <taxon>Dikarya</taxon>
        <taxon>Ascomycota</taxon>
        <taxon>Pezizomycotina</taxon>
        <taxon>Leotiomycetes</taxon>
        <taxon>Helotiales</taxon>
        <taxon>Helotiaceae</taxon>
        <taxon>Hymenoscyphus</taxon>
    </lineage>
</organism>
<evidence type="ECO:0000313" key="10">
    <source>
        <dbReference type="EMBL" id="CAG8979501.1"/>
    </source>
</evidence>
<protein>
    <recommendedName>
        <fullName evidence="9">Amino acid permease/ SLC12A domain-containing protein</fullName>
    </recommendedName>
</protein>
<feature type="compositionally biased region" description="Basic and acidic residues" evidence="7">
    <location>
        <begin position="23"/>
        <end position="33"/>
    </location>
</feature>
<feature type="transmembrane region" description="Helical" evidence="8">
    <location>
        <begin position="141"/>
        <end position="163"/>
    </location>
</feature>
<evidence type="ECO:0000256" key="1">
    <source>
        <dbReference type="ARBA" id="ARBA00004141"/>
    </source>
</evidence>
<evidence type="ECO:0000256" key="5">
    <source>
        <dbReference type="ARBA" id="ARBA00022989"/>
    </source>
</evidence>
<keyword evidence="4" id="KW-0029">Amino-acid transport</keyword>
<feature type="transmembrane region" description="Helical" evidence="8">
    <location>
        <begin position="201"/>
        <end position="220"/>
    </location>
</feature>
<evidence type="ECO:0000313" key="11">
    <source>
        <dbReference type="Proteomes" id="UP000701801"/>
    </source>
</evidence>